<evidence type="ECO:0000256" key="6">
    <source>
        <dbReference type="ARBA" id="ARBA00022989"/>
    </source>
</evidence>
<evidence type="ECO:0000256" key="2">
    <source>
        <dbReference type="ARBA" id="ARBA00008873"/>
    </source>
</evidence>
<dbReference type="InterPro" id="IPR058533">
    <property type="entry name" value="Cation_efflux_TM"/>
</dbReference>
<evidence type="ECO:0000256" key="7">
    <source>
        <dbReference type="ARBA" id="ARBA00023065"/>
    </source>
</evidence>
<evidence type="ECO:0000313" key="12">
    <source>
        <dbReference type="EMBL" id="GAQ94022.1"/>
    </source>
</evidence>
<comment type="caution">
    <text evidence="12">The sequence shown here is derived from an EMBL/GenBank/DDBJ whole genome shotgun (WGS) entry which is preliminary data.</text>
</comment>
<keyword evidence="4 9" id="KW-0812">Transmembrane</keyword>
<protein>
    <submittedName>
        <fullName evidence="12">Cobalt-zinc-cadmium efflux system protein</fullName>
    </submittedName>
</protein>
<comment type="subcellular location">
    <subcellularLocation>
        <location evidence="1">Membrane</location>
        <topology evidence="1">Multi-pass membrane protein</topology>
    </subcellularLocation>
</comment>
<dbReference type="STRING" id="86166.TAGGR_1191"/>
<evidence type="ECO:0000256" key="5">
    <source>
        <dbReference type="ARBA" id="ARBA00022906"/>
    </source>
</evidence>
<dbReference type="Gene3D" id="3.30.70.1350">
    <property type="entry name" value="Cation efflux protein, cytoplasmic domain"/>
    <property type="match status" value="1"/>
</dbReference>
<dbReference type="Gene3D" id="1.20.1510.10">
    <property type="entry name" value="Cation efflux protein transmembrane domain"/>
    <property type="match status" value="1"/>
</dbReference>
<dbReference type="SUPFAM" id="SSF160240">
    <property type="entry name" value="Cation efflux protein cytoplasmic domain-like"/>
    <property type="match status" value="1"/>
</dbReference>
<keyword evidence="5" id="KW-0864">Zinc transport</keyword>
<evidence type="ECO:0000256" key="4">
    <source>
        <dbReference type="ARBA" id="ARBA00022692"/>
    </source>
</evidence>
<feature type="transmembrane region" description="Helical" evidence="9">
    <location>
        <begin position="107"/>
        <end position="130"/>
    </location>
</feature>
<dbReference type="Pfam" id="PF01545">
    <property type="entry name" value="Cation_efflux"/>
    <property type="match status" value="1"/>
</dbReference>
<dbReference type="RefSeq" id="WP_059175507.1">
    <property type="nucleotide sequence ID" value="NZ_BCNO01000001.1"/>
</dbReference>
<dbReference type="OrthoDB" id="9809646at2"/>
<feature type="domain" description="Cation efflux protein cytoplasmic" evidence="11">
    <location>
        <begin position="203"/>
        <end position="277"/>
    </location>
</feature>
<dbReference type="InterPro" id="IPR027470">
    <property type="entry name" value="Cation_efflux_CTD"/>
</dbReference>
<dbReference type="AlphaFoldDB" id="A0A0U9I8H5"/>
<feature type="transmembrane region" description="Helical" evidence="9">
    <location>
        <begin position="71"/>
        <end position="95"/>
    </location>
</feature>
<organism evidence="12 13">
    <name type="scientific">Thermodesulfovibrio aggregans</name>
    <dbReference type="NCBI Taxonomy" id="86166"/>
    <lineage>
        <taxon>Bacteria</taxon>
        <taxon>Pseudomonadati</taxon>
        <taxon>Nitrospirota</taxon>
        <taxon>Thermodesulfovibrionia</taxon>
        <taxon>Thermodesulfovibrionales</taxon>
        <taxon>Thermodesulfovibrionaceae</taxon>
        <taxon>Thermodesulfovibrio</taxon>
    </lineage>
</organism>
<sequence length="296" mass="32792">MQHSSTKKLSFALGITFFIFIFELIGGLISNSLALLSDAGHVFTDSFALILSLIASIIVRKPSNKKATYGYHKIGILAAFINGLSLILIAGLIFFEGYQRLINPPKIDFAIMLPVAVFGFLGNLLMAWILGHKHEDLNLKSAWLHVIGDTISSAGVIVAGLIIKFTGWFIIDPIVSLFVGIIIIVGGIRVIKDSLWIFLDFVPKGFDIEEITEKIKKIKGITDIHDIHIWSIGFGVPAFSAHVVVENQLLSEADTIRKQIERELENMGIKHSVIQVECIKCEKSSIYCNSINNKHH</sequence>
<feature type="domain" description="Cation efflux protein transmembrane" evidence="10">
    <location>
        <begin position="12"/>
        <end position="196"/>
    </location>
</feature>
<keyword evidence="13" id="KW-1185">Reference proteome</keyword>
<evidence type="ECO:0000313" key="13">
    <source>
        <dbReference type="Proteomes" id="UP000054976"/>
    </source>
</evidence>
<evidence type="ECO:0000256" key="9">
    <source>
        <dbReference type="SAM" id="Phobius"/>
    </source>
</evidence>
<dbReference type="InterPro" id="IPR050681">
    <property type="entry name" value="CDF/SLC30A"/>
</dbReference>
<accession>A0A0U9I8H5</accession>
<dbReference type="SUPFAM" id="SSF161111">
    <property type="entry name" value="Cation efflux protein transmembrane domain-like"/>
    <property type="match status" value="1"/>
</dbReference>
<dbReference type="InterPro" id="IPR027469">
    <property type="entry name" value="Cation_efflux_TMD_sf"/>
</dbReference>
<dbReference type="NCBIfam" id="TIGR01297">
    <property type="entry name" value="CDF"/>
    <property type="match status" value="1"/>
</dbReference>
<feature type="transmembrane region" description="Helical" evidence="9">
    <location>
        <begin position="142"/>
        <end position="163"/>
    </location>
</feature>
<feature type="transmembrane region" description="Helical" evidence="9">
    <location>
        <begin position="42"/>
        <end position="59"/>
    </location>
</feature>
<dbReference type="Proteomes" id="UP000054976">
    <property type="component" value="Unassembled WGS sequence"/>
</dbReference>
<dbReference type="EMBL" id="BCNO01000001">
    <property type="protein sequence ID" value="GAQ94022.1"/>
    <property type="molecule type" value="Genomic_DNA"/>
</dbReference>
<dbReference type="GO" id="GO:0005886">
    <property type="term" value="C:plasma membrane"/>
    <property type="evidence" value="ECO:0007669"/>
    <property type="project" value="TreeGrafter"/>
</dbReference>
<dbReference type="PANTHER" id="PTHR11562">
    <property type="entry name" value="CATION EFFLUX PROTEIN/ ZINC TRANSPORTER"/>
    <property type="match status" value="1"/>
</dbReference>
<dbReference type="PANTHER" id="PTHR11562:SF17">
    <property type="entry name" value="RE54080P-RELATED"/>
    <property type="match status" value="1"/>
</dbReference>
<evidence type="ECO:0000259" key="10">
    <source>
        <dbReference type="Pfam" id="PF01545"/>
    </source>
</evidence>
<comment type="similarity">
    <text evidence="2">Belongs to the cation diffusion facilitator (CDF) transporter (TC 2.A.4) family. SLC30A subfamily.</text>
</comment>
<reference evidence="13" key="1">
    <citation type="submission" date="2016-01" db="EMBL/GenBank/DDBJ databases">
        <title>Draft genome sequence of Thermodesulfovibrio aggregans strain TGE-P1.</title>
        <authorList>
            <person name="Sekiguchi Y."/>
            <person name="Ohashi A."/>
            <person name="Matsuura N."/>
            <person name="Tourlousse M.D."/>
        </authorList>
    </citation>
    <scope>NUCLEOTIDE SEQUENCE [LARGE SCALE GENOMIC DNA]</scope>
    <source>
        <strain evidence="13">TGE-P1</strain>
    </source>
</reference>
<dbReference type="GO" id="GO:0003746">
    <property type="term" value="F:translation elongation factor activity"/>
    <property type="evidence" value="ECO:0007669"/>
    <property type="project" value="InterPro"/>
</dbReference>
<dbReference type="InterPro" id="IPR002524">
    <property type="entry name" value="Cation_efflux"/>
</dbReference>
<feature type="transmembrane region" description="Helical" evidence="9">
    <location>
        <begin position="12"/>
        <end position="36"/>
    </location>
</feature>
<evidence type="ECO:0000259" key="11">
    <source>
        <dbReference type="Pfam" id="PF16916"/>
    </source>
</evidence>
<keyword evidence="8 9" id="KW-0472">Membrane</keyword>
<name>A0A0U9I8H5_9BACT</name>
<feature type="transmembrane region" description="Helical" evidence="9">
    <location>
        <begin position="169"/>
        <end position="191"/>
    </location>
</feature>
<evidence type="ECO:0000256" key="1">
    <source>
        <dbReference type="ARBA" id="ARBA00004141"/>
    </source>
</evidence>
<proteinExistence type="inferred from homology"/>
<keyword evidence="7" id="KW-0406">Ion transport</keyword>
<dbReference type="GO" id="GO:0005385">
    <property type="term" value="F:zinc ion transmembrane transporter activity"/>
    <property type="evidence" value="ECO:0007669"/>
    <property type="project" value="TreeGrafter"/>
</dbReference>
<keyword evidence="6 9" id="KW-1133">Transmembrane helix</keyword>
<evidence type="ECO:0000256" key="8">
    <source>
        <dbReference type="ARBA" id="ARBA00023136"/>
    </source>
</evidence>
<keyword evidence="3" id="KW-0813">Transport</keyword>
<keyword evidence="5" id="KW-0862">Zinc</keyword>
<evidence type="ECO:0000256" key="3">
    <source>
        <dbReference type="ARBA" id="ARBA00022448"/>
    </source>
</evidence>
<dbReference type="InterPro" id="IPR036837">
    <property type="entry name" value="Cation_efflux_CTD_sf"/>
</dbReference>
<dbReference type="Pfam" id="PF16916">
    <property type="entry name" value="ZT_dimer"/>
    <property type="match status" value="1"/>
</dbReference>
<gene>
    <name evidence="12" type="ORF">TAGGR_1191</name>
</gene>